<evidence type="ECO:0000313" key="2">
    <source>
        <dbReference type="EMBL" id="MBP2002194.1"/>
    </source>
</evidence>
<keyword evidence="3" id="KW-1185">Reference proteome</keyword>
<comment type="caution">
    <text evidence="2">The sequence shown here is derived from an EMBL/GenBank/DDBJ whole genome shotgun (WGS) entry which is preliminary data.</text>
</comment>
<reference evidence="2 3" key="1">
    <citation type="submission" date="2021-03" db="EMBL/GenBank/DDBJ databases">
        <title>Genomic Encyclopedia of Type Strains, Phase IV (KMG-IV): sequencing the most valuable type-strain genomes for metagenomic binning, comparative biology and taxonomic classification.</title>
        <authorList>
            <person name="Goeker M."/>
        </authorList>
    </citation>
    <scope>NUCLEOTIDE SEQUENCE [LARGE SCALE GENOMIC DNA]</scope>
    <source>
        <strain evidence="2 3">DSM 26806</strain>
    </source>
</reference>
<accession>A0ABS4JKF6</accession>
<organism evidence="2 3">
    <name type="scientific">Paenibacillus shirakamiensis</name>
    <dbReference type="NCBI Taxonomy" id="1265935"/>
    <lineage>
        <taxon>Bacteria</taxon>
        <taxon>Bacillati</taxon>
        <taxon>Bacillota</taxon>
        <taxon>Bacilli</taxon>
        <taxon>Bacillales</taxon>
        <taxon>Paenibacillaceae</taxon>
        <taxon>Paenibacillus</taxon>
    </lineage>
</organism>
<sequence>MTIKYFAALLIIIMLTACASPASPTSLLEALHAEGLQPIPLHTQAQNSRESDLLKGISPINYQLDKDEILKVYHFTSAQQLEKGQADFQTKQGLLSSHAPLIYTSENDLLLYYSGSSKYSYIQTPAINETQFGESLQRAVQALSNR</sequence>
<keyword evidence="1" id="KW-0732">Signal</keyword>
<feature type="chain" id="PRO_5047133050" description="Lipoprotein" evidence="1">
    <location>
        <begin position="20"/>
        <end position="146"/>
    </location>
</feature>
<evidence type="ECO:0008006" key="4">
    <source>
        <dbReference type="Google" id="ProtNLM"/>
    </source>
</evidence>
<dbReference type="Proteomes" id="UP001519288">
    <property type="component" value="Unassembled WGS sequence"/>
</dbReference>
<evidence type="ECO:0000313" key="3">
    <source>
        <dbReference type="Proteomes" id="UP001519288"/>
    </source>
</evidence>
<dbReference type="EMBL" id="JAGGLD010000006">
    <property type="protein sequence ID" value="MBP2002194.1"/>
    <property type="molecule type" value="Genomic_DNA"/>
</dbReference>
<dbReference type="PROSITE" id="PS51257">
    <property type="entry name" value="PROKAR_LIPOPROTEIN"/>
    <property type="match status" value="1"/>
</dbReference>
<evidence type="ECO:0000256" key="1">
    <source>
        <dbReference type="SAM" id="SignalP"/>
    </source>
</evidence>
<proteinExistence type="predicted"/>
<dbReference type="RefSeq" id="WP_209864801.1">
    <property type="nucleotide sequence ID" value="NZ_JAGGLD010000006.1"/>
</dbReference>
<name>A0ABS4JKF6_9BACL</name>
<protein>
    <recommendedName>
        <fullName evidence="4">Lipoprotein</fullName>
    </recommendedName>
</protein>
<feature type="signal peptide" evidence="1">
    <location>
        <begin position="1"/>
        <end position="19"/>
    </location>
</feature>
<gene>
    <name evidence="2" type="ORF">J2Z69_003251</name>
</gene>